<dbReference type="PANTHER" id="PTHR30231:SF4">
    <property type="entry name" value="PROTEIN NEN2"/>
    <property type="match status" value="1"/>
</dbReference>
<dbReference type="InterPro" id="IPR036397">
    <property type="entry name" value="RNaseH_sf"/>
</dbReference>
<name>A0A6B8RCZ9_9BACL</name>
<feature type="domain" description="Exonuclease" evidence="4">
    <location>
        <begin position="6"/>
        <end position="170"/>
    </location>
</feature>
<dbReference type="AlphaFoldDB" id="A0A6B8RCZ9"/>
<dbReference type="GO" id="GO:0003677">
    <property type="term" value="F:DNA binding"/>
    <property type="evidence" value="ECO:0007669"/>
    <property type="project" value="InterPro"/>
</dbReference>
<keyword evidence="1" id="KW-0540">Nuclease</keyword>
<keyword evidence="6" id="KW-1185">Reference proteome</keyword>
<dbReference type="SMART" id="SM00479">
    <property type="entry name" value="EXOIII"/>
    <property type="match status" value="1"/>
</dbReference>
<dbReference type="GO" id="GO:0006260">
    <property type="term" value="P:DNA replication"/>
    <property type="evidence" value="ECO:0007669"/>
    <property type="project" value="InterPro"/>
</dbReference>
<organism evidence="5 6">
    <name type="scientific">Paenibacillus psychroresistens</name>
    <dbReference type="NCBI Taxonomy" id="1778678"/>
    <lineage>
        <taxon>Bacteria</taxon>
        <taxon>Bacillati</taxon>
        <taxon>Bacillota</taxon>
        <taxon>Bacilli</taxon>
        <taxon>Bacillales</taxon>
        <taxon>Paenibacillaceae</taxon>
        <taxon>Paenibacillus</taxon>
    </lineage>
</organism>
<dbReference type="GO" id="GO:0008408">
    <property type="term" value="F:3'-5' exonuclease activity"/>
    <property type="evidence" value="ECO:0007669"/>
    <property type="project" value="TreeGrafter"/>
</dbReference>
<dbReference type="InterPro" id="IPR013520">
    <property type="entry name" value="Ribonucl_H"/>
</dbReference>
<proteinExistence type="predicted"/>
<evidence type="ECO:0000313" key="5">
    <source>
        <dbReference type="EMBL" id="QGQ94119.1"/>
    </source>
</evidence>
<gene>
    <name evidence="5" type="ORF">EHS13_03955</name>
</gene>
<dbReference type="EMBL" id="CP034235">
    <property type="protein sequence ID" value="QGQ94119.1"/>
    <property type="molecule type" value="Genomic_DNA"/>
</dbReference>
<dbReference type="Pfam" id="PF00929">
    <property type="entry name" value="RNase_T"/>
    <property type="match status" value="1"/>
</dbReference>
<reference evidence="6" key="1">
    <citation type="submission" date="2018-11" db="EMBL/GenBank/DDBJ databases">
        <title>Complete genome sequence of Paenibacillus sp. ML311-T8.</title>
        <authorList>
            <person name="Nam Y.-D."/>
            <person name="Kang J."/>
            <person name="Chung W.-H."/>
            <person name="Park Y.S."/>
        </authorList>
    </citation>
    <scope>NUCLEOTIDE SEQUENCE [LARGE SCALE GENOMIC DNA]</scope>
    <source>
        <strain evidence="6">ML311-T8</strain>
    </source>
</reference>
<evidence type="ECO:0000259" key="4">
    <source>
        <dbReference type="SMART" id="SM00479"/>
    </source>
</evidence>
<dbReference type="FunFam" id="3.30.420.10:FF:000045">
    <property type="entry name" value="3'-5' exonuclease DinG"/>
    <property type="match status" value="1"/>
</dbReference>
<dbReference type="InterPro" id="IPR012337">
    <property type="entry name" value="RNaseH-like_sf"/>
</dbReference>
<dbReference type="RefSeq" id="WP_155699117.1">
    <property type="nucleotide sequence ID" value="NZ_CP034235.1"/>
</dbReference>
<keyword evidence="3 5" id="KW-0269">Exonuclease</keyword>
<dbReference type="Gene3D" id="3.30.420.10">
    <property type="entry name" value="Ribonuclease H-like superfamily/Ribonuclease H"/>
    <property type="match status" value="1"/>
</dbReference>
<evidence type="ECO:0000313" key="6">
    <source>
        <dbReference type="Proteomes" id="UP000426246"/>
    </source>
</evidence>
<protein>
    <submittedName>
        <fullName evidence="5">3'-5' exonuclease</fullName>
    </submittedName>
</protein>
<evidence type="ECO:0000256" key="1">
    <source>
        <dbReference type="ARBA" id="ARBA00022722"/>
    </source>
</evidence>
<evidence type="ECO:0000256" key="2">
    <source>
        <dbReference type="ARBA" id="ARBA00022801"/>
    </source>
</evidence>
<accession>A0A6B8RCZ9</accession>
<dbReference type="CDD" id="cd06127">
    <property type="entry name" value="DEDDh"/>
    <property type="match status" value="1"/>
</dbReference>
<dbReference type="GO" id="GO:0003887">
    <property type="term" value="F:DNA-directed DNA polymerase activity"/>
    <property type="evidence" value="ECO:0007669"/>
    <property type="project" value="InterPro"/>
</dbReference>
<dbReference type="KEGG" id="ppsc:EHS13_03955"/>
<dbReference type="GO" id="GO:0005829">
    <property type="term" value="C:cytosol"/>
    <property type="evidence" value="ECO:0007669"/>
    <property type="project" value="TreeGrafter"/>
</dbReference>
<dbReference type="SUPFAM" id="SSF53098">
    <property type="entry name" value="Ribonuclease H-like"/>
    <property type="match status" value="1"/>
</dbReference>
<sequence>MALINEITVFDFETTGLSAEKDQVIEMAAIRVANGQVVGEFSTLIQYDGKLSPKIIELTGIHDEELKHGFDEVTAFKIFNRFIGNSVIVAHNAAFDLGFLHHTLMRLAKRSFNNSFIDTLTISRERTVFPYKLTDLCARYNIELIGAHRALSDVYGCWHLYEALSKEVKIEDYINKLGYMSKYGPPKWAPDYAVLQAQENRYEDRR</sequence>
<dbReference type="NCBIfam" id="TIGR00573">
    <property type="entry name" value="dnaq"/>
    <property type="match status" value="1"/>
</dbReference>
<dbReference type="InterPro" id="IPR006054">
    <property type="entry name" value="DnaQ"/>
</dbReference>
<dbReference type="PANTHER" id="PTHR30231">
    <property type="entry name" value="DNA POLYMERASE III SUBUNIT EPSILON"/>
    <property type="match status" value="1"/>
</dbReference>
<dbReference type="OrthoDB" id="9804290at2"/>
<evidence type="ECO:0000256" key="3">
    <source>
        <dbReference type="ARBA" id="ARBA00022839"/>
    </source>
</evidence>
<dbReference type="Proteomes" id="UP000426246">
    <property type="component" value="Chromosome"/>
</dbReference>
<keyword evidence="2" id="KW-0378">Hydrolase</keyword>